<protein>
    <submittedName>
        <fullName evidence="1">NitT/TauT family transport system substrate-binding protein</fullName>
    </submittedName>
</protein>
<proteinExistence type="predicted"/>
<dbReference type="Gene3D" id="3.40.190.10">
    <property type="entry name" value="Periplasmic binding protein-like II"/>
    <property type="match status" value="1"/>
</dbReference>
<dbReference type="EMBL" id="JACBYR010000001">
    <property type="protein sequence ID" value="NYE81164.1"/>
    <property type="molecule type" value="Genomic_DNA"/>
</dbReference>
<evidence type="ECO:0000313" key="1">
    <source>
        <dbReference type="EMBL" id="NYE81164.1"/>
    </source>
</evidence>
<evidence type="ECO:0000313" key="2">
    <source>
        <dbReference type="Proteomes" id="UP000542125"/>
    </source>
</evidence>
<keyword evidence="2" id="KW-1185">Reference proteome</keyword>
<dbReference type="AlphaFoldDB" id="A0A7Y9LIP6"/>
<dbReference type="RefSeq" id="WP_179582950.1">
    <property type="nucleotide sequence ID" value="NZ_JACBYR010000001.1"/>
</dbReference>
<dbReference type="SUPFAM" id="SSF53850">
    <property type="entry name" value="Periplasmic binding protein-like II"/>
    <property type="match status" value="1"/>
</dbReference>
<sequence>MTTTTTTLPLIKLAPNGPVFDLPIYVAQELGLFEKHGLRVELVEKYDAKESHASYDPFERKKESLYEQGTADAYNLCEWAGLDRSEHSGRGSRVHALRPAVAAQAIVSFDDDIQEVRDLAGVPVGINERTGSHYTSLQILGGSLAREDVVVQHFGSPFERYEQLKTGKLRAAAVMEPFISLALKEGAHIISVVFYRGAEVISPDVPEDVRNGYRAALNEAARILKTDFAKYKHHLTAQVQGQLAPEELHNHFVHYAVSREFDESRFDFTYQWMKDWSLTPGDKAYNQLAI</sequence>
<accession>A0A7Y9LIP6</accession>
<gene>
    <name evidence="1" type="ORF">FHW18_000435</name>
</gene>
<comment type="caution">
    <text evidence="1">The sequence shown here is derived from an EMBL/GenBank/DDBJ whole genome shotgun (WGS) entry which is preliminary data.</text>
</comment>
<reference evidence="1 2" key="1">
    <citation type="submission" date="2020-07" db="EMBL/GenBank/DDBJ databases">
        <title>Genomic Encyclopedia of Type Strains, Phase IV (KMG-V): Genome sequencing to study the core and pangenomes of soil and plant-associated prokaryotes.</title>
        <authorList>
            <person name="Whitman W."/>
        </authorList>
    </citation>
    <scope>NUCLEOTIDE SEQUENCE [LARGE SCALE GENOMIC DNA]</scope>
    <source>
        <strain evidence="1 2">SAS40</strain>
    </source>
</reference>
<dbReference type="Proteomes" id="UP000542125">
    <property type="component" value="Unassembled WGS sequence"/>
</dbReference>
<organism evidence="1 2">
    <name type="scientific">Pigmentiphaga litoralis</name>
    <dbReference type="NCBI Taxonomy" id="516702"/>
    <lineage>
        <taxon>Bacteria</taxon>
        <taxon>Pseudomonadati</taxon>
        <taxon>Pseudomonadota</taxon>
        <taxon>Betaproteobacteria</taxon>
        <taxon>Burkholderiales</taxon>
        <taxon>Alcaligenaceae</taxon>
        <taxon>Pigmentiphaga</taxon>
    </lineage>
</organism>
<name>A0A7Y9LIP6_9BURK</name>